<dbReference type="PROSITE" id="PS51352">
    <property type="entry name" value="THIOREDOXIN_2"/>
    <property type="match status" value="1"/>
</dbReference>
<proteinExistence type="inferred from homology"/>
<comment type="caution">
    <text evidence="5">The sequence shown here is derived from an EMBL/GenBank/DDBJ whole genome shotgun (WGS) entry which is preliminary data.</text>
</comment>
<protein>
    <submittedName>
        <fullName evidence="5">Peroxiredoxin</fullName>
    </submittedName>
</protein>
<gene>
    <name evidence="5" type="ORF">GCM10017783_19910</name>
</gene>
<organism evidence="5 6">
    <name type="scientific">Deinococcus piscis</name>
    <dbReference type="NCBI Taxonomy" id="394230"/>
    <lineage>
        <taxon>Bacteria</taxon>
        <taxon>Thermotogati</taxon>
        <taxon>Deinococcota</taxon>
        <taxon>Deinococci</taxon>
        <taxon>Deinococcales</taxon>
        <taxon>Deinococcaceae</taxon>
        <taxon>Deinococcus</taxon>
    </lineage>
</organism>
<dbReference type="Pfam" id="PF00578">
    <property type="entry name" value="AhpC-TSA"/>
    <property type="match status" value="1"/>
</dbReference>
<comment type="function">
    <text evidence="3">Thiol-specific peroxidase that catalyzes the reduction of hydrogen peroxide and organic hydroperoxides to water and alcohols, respectively. Plays a role in cell protection against oxidative stress by detoxifying peroxides.</text>
</comment>
<evidence type="ECO:0000256" key="3">
    <source>
        <dbReference type="ARBA" id="ARBA00037420"/>
    </source>
</evidence>
<evidence type="ECO:0000313" key="5">
    <source>
        <dbReference type="EMBL" id="GHG07345.1"/>
    </source>
</evidence>
<dbReference type="InterPro" id="IPR036249">
    <property type="entry name" value="Thioredoxin-like_sf"/>
</dbReference>
<dbReference type="PIRSF" id="PIRSF000239">
    <property type="entry name" value="AHPC"/>
    <property type="match status" value="1"/>
</dbReference>
<accession>A0ABQ3KAJ5</accession>
<comment type="similarity">
    <text evidence="1">Belongs to the peroxiredoxin family. AhpC/Prx1 subfamily.</text>
</comment>
<dbReference type="InterPro" id="IPR050217">
    <property type="entry name" value="Peroxiredoxin"/>
</dbReference>
<dbReference type="InterPro" id="IPR013766">
    <property type="entry name" value="Thioredoxin_domain"/>
</dbReference>
<sequence>MAGVIVSPQALLNQTAPDFTLNAVQPGGTWQPVTLSSYAAAGRWTVLVFYPLDFSPGCTAHVPDYSRHAAEFDAAGADVLCISRDSVYTHRAWTRELRLQVPLLADMNLAVAAQYGVALPEKGYAGRAAFVVAPDGRVRWLHVEEDPTGLTLSAREVLAQLPG</sequence>
<dbReference type="PANTHER" id="PTHR10681:SF128">
    <property type="entry name" value="THIOREDOXIN-DEPENDENT PEROXIDE REDUCTASE, MITOCHONDRIAL"/>
    <property type="match status" value="1"/>
</dbReference>
<keyword evidence="2" id="KW-0560">Oxidoreductase</keyword>
<dbReference type="Proteomes" id="UP000632154">
    <property type="component" value="Unassembled WGS sequence"/>
</dbReference>
<dbReference type="Gene3D" id="3.40.30.10">
    <property type="entry name" value="Glutaredoxin"/>
    <property type="match status" value="1"/>
</dbReference>
<evidence type="ECO:0000313" key="6">
    <source>
        <dbReference type="Proteomes" id="UP000632154"/>
    </source>
</evidence>
<dbReference type="InterPro" id="IPR024706">
    <property type="entry name" value="Peroxiredoxin_AhpC-typ"/>
</dbReference>
<dbReference type="PANTHER" id="PTHR10681">
    <property type="entry name" value="THIOREDOXIN PEROXIDASE"/>
    <property type="match status" value="1"/>
</dbReference>
<dbReference type="CDD" id="cd02971">
    <property type="entry name" value="PRX_family"/>
    <property type="match status" value="1"/>
</dbReference>
<feature type="domain" description="Thioredoxin" evidence="4">
    <location>
        <begin position="10"/>
        <end position="163"/>
    </location>
</feature>
<reference evidence="6" key="1">
    <citation type="journal article" date="2019" name="Int. J. Syst. Evol. Microbiol.">
        <title>The Global Catalogue of Microorganisms (GCM) 10K type strain sequencing project: providing services to taxonomists for standard genome sequencing and annotation.</title>
        <authorList>
            <consortium name="The Broad Institute Genomics Platform"/>
            <consortium name="The Broad Institute Genome Sequencing Center for Infectious Disease"/>
            <person name="Wu L."/>
            <person name="Ma J."/>
        </authorList>
    </citation>
    <scope>NUCLEOTIDE SEQUENCE [LARGE SCALE GENOMIC DNA]</scope>
    <source>
        <strain evidence="6">CGMCC 1.18439</strain>
    </source>
</reference>
<dbReference type="InterPro" id="IPR000866">
    <property type="entry name" value="AhpC/TSA"/>
</dbReference>
<dbReference type="SUPFAM" id="SSF52833">
    <property type="entry name" value="Thioredoxin-like"/>
    <property type="match status" value="1"/>
</dbReference>
<name>A0ABQ3KAJ5_9DEIO</name>
<evidence type="ECO:0000259" key="4">
    <source>
        <dbReference type="PROSITE" id="PS51352"/>
    </source>
</evidence>
<evidence type="ECO:0000256" key="2">
    <source>
        <dbReference type="ARBA" id="ARBA00023002"/>
    </source>
</evidence>
<dbReference type="EMBL" id="BNAL01000027">
    <property type="protein sequence ID" value="GHG07345.1"/>
    <property type="molecule type" value="Genomic_DNA"/>
</dbReference>
<evidence type="ECO:0000256" key="1">
    <source>
        <dbReference type="ARBA" id="ARBA00009796"/>
    </source>
</evidence>
<keyword evidence="6" id="KW-1185">Reference proteome</keyword>